<dbReference type="Proteomes" id="UP000820818">
    <property type="component" value="Linkage Group LG9"/>
</dbReference>
<name>A0AAD5L8S2_9CRUS</name>
<keyword evidence="2" id="KW-1185">Reference proteome</keyword>
<evidence type="ECO:0000313" key="1">
    <source>
        <dbReference type="EMBL" id="KAI9553158.1"/>
    </source>
</evidence>
<comment type="caution">
    <text evidence="1">The sequence shown here is derived from an EMBL/GenBank/DDBJ whole genome shotgun (WGS) entry which is preliminary data.</text>
</comment>
<dbReference type="AlphaFoldDB" id="A0AAD5L8S2"/>
<accession>A0AAD5L8S2</accession>
<evidence type="ECO:0000313" key="2">
    <source>
        <dbReference type="Proteomes" id="UP000820818"/>
    </source>
</evidence>
<organism evidence="1 2">
    <name type="scientific">Daphnia sinensis</name>
    <dbReference type="NCBI Taxonomy" id="1820382"/>
    <lineage>
        <taxon>Eukaryota</taxon>
        <taxon>Metazoa</taxon>
        <taxon>Ecdysozoa</taxon>
        <taxon>Arthropoda</taxon>
        <taxon>Crustacea</taxon>
        <taxon>Branchiopoda</taxon>
        <taxon>Diplostraca</taxon>
        <taxon>Cladocera</taxon>
        <taxon>Anomopoda</taxon>
        <taxon>Daphniidae</taxon>
        <taxon>Daphnia</taxon>
        <taxon>Daphnia similis group</taxon>
    </lineage>
</organism>
<sequence length="74" mass="8207">MQAKKRKTAKILERKRVEIQAVTAHQAEVQDHQAAAAAVVLVHDPQVVLHQIPGHHPVLLALQTLLDHHVPVAR</sequence>
<proteinExistence type="predicted"/>
<gene>
    <name evidence="1" type="ORF">GHT06_021051</name>
</gene>
<dbReference type="EMBL" id="WJBH02000009">
    <property type="protein sequence ID" value="KAI9553158.1"/>
    <property type="molecule type" value="Genomic_DNA"/>
</dbReference>
<reference evidence="1 2" key="1">
    <citation type="submission" date="2022-05" db="EMBL/GenBank/DDBJ databases">
        <title>A multi-omics perspective on studying reproductive biology in Daphnia sinensis.</title>
        <authorList>
            <person name="Jia J."/>
        </authorList>
    </citation>
    <scope>NUCLEOTIDE SEQUENCE [LARGE SCALE GENOMIC DNA]</scope>
    <source>
        <strain evidence="1 2">WSL</strain>
    </source>
</reference>
<protein>
    <submittedName>
        <fullName evidence="1">Uncharacterized protein</fullName>
    </submittedName>
</protein>